<dbReference type="Pfam" id="PF08241">
    <property type="entry name" value="Methyltransf_11"/>
    <property type="match status" value="1"/>
</dbReference>
<dbReference type="Gene3D" id="3.40.50.150">
    <property type="entry name" value="Vaccinia Virus protein VP39"/>
    <property type="match status" value="1"/>
</dbReference>
<dbReference type="OrthoDB" id="2013972at2759"/>
<dbReference type="Proteomes" id="UP000242414">
    <property type="component" value="Unassembled WGS sequence"/>
</dbReference>
<dbReference type="GO" id="GO:0032259">
    <property type="term" value="P:methylation"/>
    <property type="evidence" value="ECO:0007669"/>
    <property type="project" value="UniProtKB-KW"/>
</dbReference>
<dbReference type="EMBL" id="KV921875">
    <property type="protein sequence ID" value="ORE09515.1"/>
    <property type="molecule type" value="Genomic_DNA"/>
</dbReference>
<evidence type="ECO:0000313" key="2">
    <source>
        <dbReference type="EMBL" id="ORE09515.1"/>
    </source>
</evidence>
<reference evidence="2" key="1">
    <citation type="journal article" date="2016" name="Proc. Natl. Acad. Sci. U.S.A.">
        <title>Lipid metabolic changes in an early divergent fungus govern the establishment of a mutualistic symbiosis with endobacteria.</title>
        <authorList>
            <person name="Lastovetsky O.A."/>
            <person name="Gaspar M.L."/>
            <person name="Mondo S.J."/>
            <person name="LaButti K.M."/>
            <person name="Sandor L."/>
            <person name="Grigoriev I.V."/>
            <person name="Henry S.A."/>
            <person name="Pawlowska T.E."/>
        </authorList>
    </citation>
    <scope>NUCLEOTIDE SEQUENCE [LARGE SCALE GENOMIC DNA]</scope>
    <source>
        <strain evidence="2">ATCC 52814</strain>
    </source>
</reference>
<dbReference type="AlphaFoldDB" id="A0A1X0RBT2"/>
<dbReference type="SUPFAM" id="SSF53335">
    <property type="entry name" value="S-adenosyl-L-methionine-dependent methyltransferases"/>
    <property type="match status" value="1"/>
</dbReference>
<protein>
    <submittedName>
        <fullName evidence="2">S-adenosyl-L-methionine-dependent methyltransferase</fullName>
    </submittedName>
</protein>
<evidence type="ECO:0000259" key="1">
    <source>
        <dbReference type="Pfam" id="PF08241"/>
    </source>
</evidence>
<dbReference type="InterPro" id="IPR029063">
    <property type="entry name" value="SAM-dependent_MTases_sf"/>
</dbReference>
<dbReference type="PANTHER" id="PTHR43591:SF24">
    <property type="entry name" value="2-METHOXY-6-POLYPRENYL-1,4-BENZOQUINOL METHYLASE, MITOCHONDRIAL"/>
    <property type="match status" value="1"/>
</dbReference>
<organism evidence="2">
    <name type="scientific">Rhizopus microsporus var. microsporus</name>
    <dbReference type="NCBI Taxonomy" id="86635"/>
    <lineage>
        <taxon>Eukaryota</taxon>
        <taxon>Fungi</taxon>
        <taxon>Fungi incertae sedis</taxon>
        <taxon>Mucoromycota</taxon>
        <taxon>Mucoromycotina</taxon>
        <taxon>Mucoromycetes</taxon>
        <taxon>Mucorales</taxon>
        <taxon>Mucorineae</taxon>
        <taxon>Rhizopodaceae</taxon>
        <taxon>Rhizopus</taxon>
    </lineage>
</organism>
<sequence>MKEDEQISPIISEREFHQVPTSAYWLPKDEAEQRRLADQHFAFKELLGGNIIPCVANNLDLNSGVSILDIGCGAGAWIKDTISDYPNCTYYGCDLVDVTDKETMPKQFVFTIGNVVEGLPYEDNTFDFVHMRLLVLSLREEEWPLAIKEAVRVTKPRGYLQFVESSGDLPKKKDSLYYQFVMASREICKERGQIVSAGPQLKDMVKRTKGCHVIDTKTCLVDTTIKNNITERLIRSVVEIAKGAMIVFGPRLGLKNEKEQKDFIQNLRHCMANECGQFNLYAVVAQKEST</sequence>
<dbReference type="GO" id="GO:0008757">
    <property type="term" value="F:S-adenosylmethionine-dependent methyltransferase activity"/>
    <property type="evidence" value="ECO:0007669"/>
    <property type="project" value="InterPro"/>
</dbReference>
<gene>
    <name evidence="2" type="ORF">BCV72DRAFT_223129</name>
</gene>
<dbReference type="InterPro" id="IPR013216">
    <property type="entry name" value="Methyltransf_11"/>
</dbReference>
<dbReference type="VEuPathDB" id="FungiDB:BCV72DRAFT_223129"/>
<keyword evidence="2" id="KW-0808">Transferase</keyword>
<name>A0A1X0RBT2_RHIZD</name>
<dbReference type="CDD" id="cd02440">
    <property type="entry name" value="AdoMet_MTases"/>
    <property type="match status" value="1"/>
</dbReference>
<keyword evidence="2" id="KW-0489">Methyltransferase</keyword>
<dbReference type="PANTHER" id="PTHR43591">
    <property type="entry name" value="METHYLTRANSFERASE"/>
    <property type="match status" value="1"/>
</dbReference>
<proteinExistence type="predicted"/>
<accession>A0A1X0RBT2</accession>
<feature type="domain" description="Methyltransferase type 11" evidence="1">
    <location>
        <begin position="68"/>
        <end position="160"/>
    </location>
</feature>